<feature type="region of interest" description="Disordered" evidence="1">
    <location>
        <begin position="1"/>
        <end position="28"/>
    </location>
</feature>
<feature type="domain" description="Toprim" evidence="2">
    <location>
        <begin position="267"/>
        <end position="369"/>
    </location>
</feature>
<dbReference type="EMBL" id="VZZK01000032">
    <property type="protein sequence ID" value="KAB1075928.1"/>
    <property type="molecule type" value="Genomic_DNA"/>
</dbReference>
<evidence type="ECO:0000259" key="2">
    <source>
        <dbReference type="Pfam" id="PF13362"/>
    </source>
</evidence>
<accession>A0A6L3SS05</accession>
<dbReference type="Proteomes" id="UP000474159">
    <property type="component" value="Unassembled WGS sequence"/>
</dbReference>
<dbReference type="AlphaFoldDB" id="A0A6L3SS05"/>
<name>A0A6L3SS05_9HYPH</name>
<dbReference type="OrthoDB" id="9792687at2"/>
<sequence>MDLPGERQCLPGPHPGPPAGRGQHLRTPRCRQGDCMNAHVPVNHQTAMDQLLSAMAAQGIEPGEPLKADGKLERFHVQGDRKGSLNGWACIHMDAQPAGQFGCKKRHGEHKFSWRAAGITKPMTPAERKAQQAEWDRKKAEKAEAERKRHADAAVRANDIWAEATPASDDHPYLKRKGVKAHGLRVGKWEFTNEETGDVFMLTDNALLVPIADKKRQVQSLQALFPGKILGKGEGARDKDFLKHGAKLGLFHAIGRPQPVDGRPVYVIVEGYATGASIHEATGHLVLVAFDTSNLLPVAEAIREAKPEAIIVLAADNDQWTTKPVANPGVHFATRAAAAVGGLLAIPPFAADAEGQPTDFNDLVEHAGRKAVTSVFDAVLAAGEVLRSELECVVEPDDGVVDDAPPFEGEQAIEPVGTVTELLTYDEIIEAIVAAPNEKAIRDLAETIKAQPLEVTELARVMDAYRNAFLMLTGTSLTKAEAKKALTTKHKAKRQAVSDLPEWLDGWVYLTKWECFYHVETGRAMSRAAFDAAHTRFVPPTEEGTQPAASNEALNFYMIETAERTMYLPSAGARFEFERLPIINSFSDTMLPPADDEISEAGAKAIEIIQNHLKMILGGREEQIQLFTDWLAFQVQHIGEKVRYAPLIKGIEGDGKTLIKDILAAAIGGRNIRTAGPAELASQFNGYAEGAAVVMLEEIRMVGHNRHDVLNAVKPLITNDTAPIVRKGRDGYEIINVTNYIAVTNFADAIPINDNDRRWWVIFTPWSAKAEMAVRIGRPLADYFCELHDAIRNNAPAIRRWLLNWKISDQFNPNGHAPHTEERDIMIGASKSEEDDALRELVERGGIGFNSDVVFVPKLLEAYNALLPSHEAIKGQSLSNPLRKLGLVKWKRMRWNGESQNVWLRSPVGATELSVRAMLDKTRLGEALIEDDDTPF</sequence>
<organism evidence="4 5">
    <name type="scientific">Methylobacterium soli</name>
    <dbReference type="NCBI Taxonomy" id="553447"/>
    <lineage>
        <taxon>Bacteria</taxon>
        <taxon>Pseudomonadati</taxon>
        <taxon>Pseudomonadota</taxon>
        <taxon>Alphaproteobacteria</taxon>
        <taxon>Hyphomicrobiales</taxon>
        <taxon>Methylobacteriaceae</taxon>
        <taxon>Methylobacterium</taxon>
    </lineage>
</organism>
<dbReference type="SUPFAM" id="SSF52540">
    <property type="entry name" value="P-loop containing nucleoside triphosphate hydrolases"/>
    <property type="match status" value="1"/>
</dbReference>
<proteinExistence type="predicted"/>
<evidence type="ECO:0000313" key="4">
    <source>
        <dbReference type="EMBL" id="KAB1075928.1"/>
    </source>
</evidence>
<dbReference type="Pfam" id="PF19263">
    <property type="entry name" value="DUF5906"/>
    <property type="match status" value="1"/>
</dbReference>
<protein>
    <submittedName>
        <fullName evidence="4">Toprim domain-containing protein</fullName>
    </submittedName>
</protein>
<evidence type="ECO:0000313" key="5">
    <source>
        <dbReference type="Proteomes" id="UP000474159"/>
    </source>
</evidence>
<comment type="caution">
    <text evidence="4">The sequence shown here is derived from an EMBL/GenBank/DDBJ whole genome shotgun (WGS) entry which is preliminary data.</text>
</comment>
<evidence type="ECO:0000259" key="3">
    <source>
        <dbReference type="Pfam" id="PF19263"/>
    </source>
</evidence>
<keyword evidence="5" id="KW-1185">Reference proteome</keyword>
<dbReference type="Pfam" id="PF13362">
    <property type="entry name" value="Toprim_3"/>
    <property type="match status" value="1"/>
</dbReference>
<dbReference type="InterPro" id="IPR006171">
    <property type="entry name" value="TOPRIM_dom"/>
</dbReference>
<evidence type="ECO:0000256" key="1">
    <source>
        <dbReference type="SAM" id="MobiDB-lite"/>
    </source>
</evidence>
<dbReference type="InterPro" id="IPR045455">
    <property type="entry name" value="NrS-1_pol-like_helicase"/>
</dbReference>
<dbReference type="CDD" id="cd01029">
    <property type="entry name" value="TOPRIM_primases"/>
    <property type="match status" value="1"/>
</dbReference>
<gene>
    <name evidence="4" type="ORF">F6X53_24160</name>
</gene>
<dbReference type="InterPro" id="IPR027417">
    <property type="entry name" value="P-loop_NTPase"/>
</dbReference>
<dbReference type="InterPro" id="IPR034154">
    <property type="entry name" value="TOPRIM_DnaG/twinkle"/>
</dbReference>
<feature type="domain" description="NrS-1 polymerase-like helicase" evidence="3">
    <location>
        <begin position="649"/>
        <end position="758"/>
    </location>
</feature>
<reference evidence="4 5" key="1">
    <citation type="submission" date="2019-09" db="EMBL/GenBank/DDBJ databases">
        <title>YIM 48816 draft genome.</title>
        <authorList>
            <person name="Jiang L."/>
        </authorList>
    </citation>
    <scope>NUCLEOTIDE SEQUENCE [LARGE SCALE GENOMIC DNA]</scope>
    <source>
        <strain evidence="4 5">YIM 48816</strain>
    </source>
</reference>